<feature type="signal peptide" evidence="1">
    <location>
        <begin position="1"/>
        <end position="19"/>
    </location>
</feature>
<dbReference type="EMBL" id="GG662655">
    <property type="protein sequence ID" value="EAR98111.1"/>
    <property type="molecule type" value="Genomic_DNA"/>
</dbReference>
<dbReference type="RefSeq" id="XP_001018356.1">
    <property type="nucleotide sequence ID" value="XM_001018356.2"/>
</dbReference>
<dbReference type="InParanoid" id="Q23NG3"/>
<dbReference type="GeneID" id="7837518"/>
<accession>Q23NG3</accession>
<protein>
    <recommendedName>
        <fullName evidence="4">Transmembrane protein</fullName>
    </recommendedName>
</protein>
<dbReference type="KEGG" id="tet:TTHERM_00753610"/>
<dbReference type="Proteomes" id="UP000009168">
    <property type="component" value="Unassembled WGS sequence"/>
</dbReference>
<gene>
    <name evidence="2" type="ORF">TTHERM_00753610</name>
</gene>
<sequence length="167" mass="19016">MRRFVFTLLCIISLTTIKAQFDEPYEDILKVLACLQAPEVSIQCENTDQACIDEMEQVILCSKNCNENPNSFNAVAQCIKSQCKFKIQKIQASIDKQVECMTLFKPSIDHQGQLKNQTNIEKSIDQLEKKQQKDHQILYATESEQISISNTISLSFALLSAFLTILF</sequence>
<keyword evidence="3" id="KW-1185">Reference proteome</keyword>
<feature type="chain" id="PRO_5004201747" description="Transmembrane protein" evidence="1">
    <location>
        <begin position="20"/>
        <end position="167"/>
    </location>
</feature>
<dbReference type="AlphaFoldDB" id="Q23NG3"/>
<evidence type="ECO:0008006" key="4">
    <source>
        <dbReference type="Google" id="ProtNLM"/>
    </source>
</evidence>
<organism evidence="2 3">
    <name type="scientific">Tetrahymena thermophila (strain SB210)</name>
    <dbReference type="NCBI Taxonomy" id="312017"/>
    <lineage>
        <taxon>Eukaryota</taxon>
        <taxon>Sar</taxon>
        <taxon>Alveolata</taxon>
        <taxon>Ciliophora</taxon>
        <taxon>Intramacronucleata</taxon>
        <taxon>Oligohymenophorea</taxon>
        <taxon>Hymenostomatida</taxon>
        <taxon>Tetrahymenina</taxon>
        <taxon>Tetrahymenidae</taxon>
        <taxon>Tetrahymena</taxon>
    </lineage>
</organism>
<dbReference type="HOGENOM" id="CLU_1597801_0_0_1"/>
<name>Q23NG3_TETTS</name>
<evidence type="ECO:0000313" key="2">
    <source>
        <dbReference type="EMBL" id="EAR98111.1"/>
    </source>
</evidence>
<reference evidence="3" key="1">
    <citation type="journal article" date="2006" name="PLoS Biol.">
        <title>Macronuclear genome sequence of the ciliate Tetrahymena thermophila, a model eukaryote.</title>
        <authorList>
            <person name="Eisen J.A."/>
            <person name="Coyne R.S."/>
            <person name="Wu M."/>
            <person name="Wu D."/>
            <person name="Thiagarajan M."/>
            <person name="Wortman J.R."/>
            <person name="Badger J.H."/>
            <person name="Ren Q."/>
            <person name="Amedeo P."/>
            <person name="Jones K.M."/>
            <person name="Tallon L.J."/>
            <person name="Delcher A.L."/>
            <person name="Salzberg S.L."/>
            <person name="Silva J.C."/>
            <person name="Haas B.J."/>
            <person name="Majoros W.H."/>
            <person name="Farzad M."/>
            <person name="Carlton J.M."/>
            <person name="Smith R.K. Jr."/>
            <person name="Garg J."/>
            <person name="Pearlman R.E."/>
            <person name="Karrer K.M."/>
            <person name="Sun L."/>
            <person name="Manning G."/>
            <person name="Elde N.C."/>
            <person name="Turkewitz A.P."/>
            <person name="Asai D.J."/>
            <person name="Wilkes D.E."/>
            <person name="Wang Y."/>
            <person name="Cai H."/>
            <person name="Collins K."/>
            <person name="Stewart B.A."/>
            <person name="Lee S.R."/>
            <person name="Wilamowska K."/>
            <person name="Weinberg Z."/>
            <person name="Ruzzo W.L."/>
            <person name="Wloga D."/>
            <person name="Gaertig J."/>
            <person name="Frankel J."/>
            <person name="Tsao C.-C."/>
            <person name="Gorovsky M.A."/>
            <person name="Keeling P.J."/>
            <person name="Waller R.F."/>
            <person name="Patron N.J."/>
            <person name="Cherry J.M."/>
            <person name="Stover N.A."/>
            <person name="Krieger C.J."/>
            <person name="del Toro C."/>
            <person name="Ryder H.F."/>
            <person name="Williamson S.C."/>
            <person name="Barbeau R.A."/>
            <person name="Hamilton E.P."/>
            <person name="Orias E."/>
        </authorList>
    </citation>
    <scope>NUCLEOTIDE SEQUENCE [LARGE SCALE GENOMIC DNA]</scope>
    <source>
        <strain evidence="3">SB210</strain>
    </source>
</reference>
<evidence type="ECO:0000313" key="3">
    <source>
        <dbReference type="Proteomes" id="UP000009168"/>
    </source>
</evidence>
<proteinExistence type="predicted"/>
<evidence type="ECO:0000256" key="1">
    <source>
        <dbReference type="SAM" id="SignalP"/>
    </source>
</evidence>
<keyword evidence="1" id="KW-0732">Signal</keyword>